<dbReference type="AlphaFoldDB" id="A0A9R0J1Z9"/>
<evidence type="ECO:0000259" key="10">
    <source>
        <dbReference type="PROSITE" id="PS50982"/>
    </source>
</evidence>
<name>A0A9R0J1Z9_SPIOL</name>
<feature type="region of interest" description="Disordered" evidence="9">
    <location>
        <begin position="157"/>
        <end position="179"/>
    </location>
</feature>
<reference evidence="12" key="1">
    <citation type="journal article" date="2021" name="Nat. Commun.">
        <title>Genomic analyses provide insights into spinach domestication and the genetic basis of agronomic traits.</title>
        <authorList>
            <person name="Cai X."/>
            <person name="Sun X."/>
            <person name="Xu C."/>
            <person name="Sun H."/>
            <person name="Wang X."/>
            <person name="Ge C."/>
            <person name="Zhang Z."/>
            <person name="Wang Q."/>
            <person name="Fei Z."/>
            <person name="Jiao C."/>
            <person name="Wang Q."/>
        </authorList>
    </citation>
    <scope>NUCLEOTIDE SEQUENCE [LARGE SCALE GENOMIC DNA]</scope>
    <source>
        <strain evidence="12">cv. Varoflay</strain>
    </source>
</reference>
<dbReference type="InterPro" id="IPR001739">
    <property type="entry name" value="Methyl_CpG_DNA-bd"/>
</dbReference>
<keyword evidence="12" id="KW-1185">Reference proteome</keyword>
<dbReference type="RefSeq" id="XP_021858439.1">
    <property type="nucleotide sequence ID" value="XM_022002747.2"/>
</dbReference>
<dbReference type="Pfam" id="PF07496">
    <property type="entry name" value="zf-CW"/>
    <property type="match status" value="1"/>
</dbReference>
<evidence type="ECO:0000313" key="12">
    <source>
        <dbReference type="Proteomes" id="UP000813463"/>
    </source>
</evidence>
<dbReference type="GO" id="GO:0003677">
    <property type="term" value="F:DNA binding"/>
    <property type="evidence" value="ECO:0007669"/>
    <property type="project" value="UniProtKB-KW"/>
</dbReference>
<dbReference type="InterPro" id="IPR016177">
    <property type="entry name" value="DNA-bd_dom_sf"/>
</dbReference>
<evidence type="ECO:0000256" key="1">
    <source>
        <dbReference type="ARBA" id="ARBA00004123"/>
    </source>
</evidence>
<dbReference type="Gene3D" id="3.30.40.100">
    <property type="match status" value="1"/>
</dbReference>
<dbReference type="InterPro" id="IPR011124">
    <property type="entry name" value="Znf_CW"/>
</dbReference>
<evidence type="ECO:0000256" key="9">
    <source>
        <dbReference type="SAM" id="MobiDB-lite"/>
    </source>
</evidence>
<dbReference type="PROSITE" id="PS51050">
    <property type="entry name" value="ZF_CW"/>
    <property type="match status" value="1"/>
</dbReference>
<dbReference type="PROSITE" id="PS50982">
    <property type="entry name" value="MBD"/>
    <property type="match status" value="1"/>
</dbReference>
<proteinExistence type="predicted"/>
<evidence type="ECO:0000256" key="2">
    <source>
        <dbReference type="ARBA" id="ARBA00022723"/>
    </source>
</evidence>
<keyword evidence="5" id="KW-0805">Transcription regulation</keyword>
<feature type="domain" description="MBD" evidence="10">
    <location>
        <begin position="75"/>
        <end position="145"/>
    </location>
</feature>
<protein>
    <submittedName>
        <fullName evidence="13">Methyl-CpG-binding domain-containing protein 4</fullName>
    </submittedName>
</protein>
<evidence type="ECO:0000256" key="8">
    <source>
        <dbReference type="ARBA" id="ARBA00023242"/>
    </source>
</evidence>
<dbReference type="Proteomes" id="UP000813463">
    <property type="component" value="Chromosome 6"/>
</dbReference>
<comment type="subcellular location">
    <subcellularLocation>
        <location evidence="1">Nucleus</location>
    </subcellularLocation>
</comment>
<keyword evidence="4" id="KW-0862">Zinc</keyword>
<gene>
    <name evidence="13" type="primary">LOC110797640</name>
</gene>
<evidence type="ECO:0000256" key="7">
    <source>
        <dbReference type="ARBA" id="ARBA00023163"/>
    </source>
</evidence>
<dbReference type="SMART" id="SM00391">
    <property type="entry name" value="MBD"/>
    <property type="match status" value="1"/>
</dbReference>
<feature type="compositionally biased region" description="Basic and acidic residues" evidence="9">
    <location>
        <begin position="160"/>
        <end position="173"/>
    </location>
</feature>
<dbReference type="GO" id="GO:0005634">
    <property type="term" value="C:nucleus"/>
    <property type="evidence" value="ECO:0007669"/>
    <property type="project" value="UniProtKB-SubCell"/>
</dbReference>
<keyword evidence="2" id="KW-0479">Metal-binding</keyword>
<organism evidence="12 13">
    <name type="scientific">Spinacia oleracea</name>
    <name type="common">Spinach</name>
    <dbReference type="NCBI Taxonomy" id="3562"/>
    <lineage>
        <taxon>Eukaryota</taxon>
        <taxon>Viridiplantae</taxon>
        <taxon>Streptophyta</taxon>
        <taxon>Embryophyta</taxon>
        <taxon>Tracheophyta</taxon>
        <taxon>Spermatophyta</taxon>
        <taxon>Magnoliopsida</taxon>
        <taxon>eudicotyledons</taxon>
        <taxon>Gunneridae</taxon>
        <taxon>Pentapetalae</taxon>
        <taxon>Caryophyllales</taxon>
        <taxon>Chenopodiaceae</taxon>
        <taxon>Chenopodioideae</taxon>
        <taxon>Anserineae</taxon>
        <taxon>Spinacia</taxon>
    </lineage>
</organism>
<evidence type="ECO:0000256" key="5">
    <source>
        <dbReference type="ARBA" id="ARBA00023015"/>
    </source>
</evidence>
<feature type="domain" description="CW-type" evidence="11">
    <location>
        <begin position="14"/>
        <end position="69"/>
    </location>
</feature>
<keyword evidence="7" id="KW-0804">Transcription</keyword>
<dbReference type="OrthoDB" id="10072024at2759"/>
<dbReference type="KEGG" id="soe:110797640"/>
<evidence type="ECO:0000259" key="11">
    <source>
        <dbReference type="PROSITE" id="PS51050"/>
    </source>
</evidence>
<dbReference type="SUPFAM" id="SSF54171">
    <property type="entry name" value="DNA-binding domain"/>
    <property type="match status" value="1"/>
</dbReference>
<keyword evidence="8" id="KW-0539">Nucleus</keyword>
<keyword evidence="6" id="KW-0238">DNA-binding</keyword>
<dbReference type="PANTHER" id="PTHR12396">
    <property type="entry name" value="METHYL-CPG BINDING PROTEIN, MBD"/>
    <property type="match status" value="1"/>
</dbReference>
<dbReference type="CDD" id="cd01396">
    <property type="entry name" value="MeCP2_MBD"/>
    <property type="match status" value="1"/>
</dbReference>
<dbReference type="GeneID" id="110797640"/>
<evidence type="ECO:0000256" key="3">
    <source>
        <dbReference type="ARBA" id="ARBA00022771"/>
    </source>
</evidence>
<reference evidence="13" key="2">
    <citation type="submission" date="2025-08" db="UniProtKB">
        <authorList>
            <consortium name="RefSeq"/>
        </authorList>
    </citation>
    <scope>IDENTIFICATION</scope>
    <source>
        <tissue evidence="13">Leaf</tissue>
    </source>
</reference>
<accession>A0A9R0J1Z9</accession>
<dbReference type="Pfam" id="PF01429">
    <property type="entry name" value="MBD"/>
    <property type="match status" value="1"/>
</dbReference>
<dbReference type="PANTHER" id="PTHR12396:SF10">
    <property type="entry name" value="METHYL-CPG-BINDING DOMAIN-CONTAINING PROTEIN 1-RELATED"/>
    <property type="match status" value="1"/>
</dbReference>
<evidence type="ECO:0000313" key="13">
    <source>
        <dbReference type="RefSeq" id="XP_021858439.1"/>
    </source>
</evidence>
<sequence>MKKQKIEDDLKPKRGAIDLYAAQCAKCQKWRSIATKEEYEELRSTFTDDPFTCDRTPDLTCDDPTDLECDASRTWVIDKPNLPLTPAGFKRELILRADYSKLDAHYLTPTGKKVRCQGELVAFMEKHPEYQHLKLDDFNFTVPKVLEDTVPLEVRKKRAEKSAAKKEESDGKKKMSINS</sequence>
<dbReference type="GO" id="GO:0008270">
    <property type="term" value="F:zinc ion binding"/>
    <property type="evidence" value="ECO:0007669"/>
    <property type="project" value="UniProtKB-KW"/>
</dbReference>
<keyword evidence="3" id="KW-0863">Zinc-finger</keyword>
<dbReference type="Gene3D" id="3.30.890.10">
    <property type="entry name" value="Methyl-cpg-binding Protein 2, Chain A"/>
    <property type="match status" value="1"/>
</dbReference>
<evidence type="ECO:0000256" key="4">
    <source>
        <dbReference type="ARBA" id="ARBA00022833"/>
    </source>
</evidence>
<evidence type="ECO:0000256" key="6">
    <source>
        <dbReference type="ARBA" id="ARBA00023125"/>
    </source>
</evidence>